<feature type="compositionally biased region" description="Low complexity" evidence="1">
    <location>
        <begin position="14"/>
        <end position="26"/>
    </location>
</feature>
<feature type="region of interest" description="Disordered" evidence="1">
    <location>
        <begin position="1"/>
        <end position="102"/>
    </location>
</feature>
<evidence type="ECO:0000256" key="1">
    <source>
        <dbReference type="SAM" id="MobiDB-lite"/>
    </source>
</evidence>
<proteinExistence type="predicted"/>
<evidence type="ECO:0000313" key="3">
    <source>
        <dbReference type="Proteomes" id="UP000694005"/>
    </source>
</evidence>
<feature type="compositionally biased region" description="Basic and acidic residues" evidence="1">
    <location>
        <begin position="1"/>
        <end position="12"/>
    </location>
</feature>
<gene>
    <name evidence="2" type="ORF">BRAPAZ1V2_A06P15890.2</name>
</gene>
<accession>A0A8D9D7U0</accession>
<reference evidence="2 3" key="1">
    <citation type="submission" date="2021-07" db="EMBL/GenBank/DDBJ databases">
        <authorList>
            <consortium name="Genoscope - CEA"/>
            <person name="William W."/>
        </authorList>
    </citation>
    <scope>NUCLEOTIDE SEQUENCE [LARGE SCALE GENOMIC DNA]</scope>
</reference>
<feature type="compositionally biased region" description="Polar residues" evidence="1">
    <location>
        <begin position="82"/>
        <end position="102"/>
    </location>
</feature>
<feature type="compositionally biased region" description="Basic and acidic residues" evidence="1">
    <location>
        <begin position="48"/>
        <end position="70"/>
    </location>
</feature>
<dbReference type="Gramene" id="A06p15890.2_BraZ1">
    <property type="protein sequence ID" value="A06p15890.2_BraZ1.CDS"/>
    <property type="gene ID" value="A06g15890.2_BraZ1"/>
</dbReference>
<protein>
    <submittedName>
        <fullName evidence="2">Uncharacterized protein</fullName>
    </submittedName>
</protein>
<dbReference type="EMBL" id="LS974622">
    <property type="protein sequence ID" value="CAG7869349.1"/>
    <property type="molecule type" value="Genomic_DNA"/>
</dbReference>
<sequence>MQGETTRFHGEEITTGTTLRTSTRHTGTGRRERGTRVSDQTLIGVSPDKPEQKPDQRSRRQLKRRSESIEKIVFATEGEFQRPTTNLDSIDYPTRTSGAFND</sequence>
<dbReference type="AlphaFoldDB" id="A0A8D9D7U0"/>
<name>A0A8D9D7U0_BRACM</name>
<evidence type="ECO:0000313" key="2">
    <source>
        <dbReference type="EMBL" id="CAG7869349.1"/>
    </source>
</evidence>
<dbReference type="Proteomes" id="UP000694005">
    <property type="component" value="Chromosome A06"/>
</dbReference>
<organism evidence="2 3">
    <name type="scientific">Brassica campestris</name>
    <name type="common">Field mustard</name>
    <dbReference type="NCBI Taxonomy" id="3711"/>
    <lineage>
        <taxon>Eukaryota</taxon>
        <taxon>Viridiplantae</taxon>
        <taxon>Streptophyta</taxon>
        <taxon>Embryophyta</taxon>
        <taxon>Tracheophyta</taxon>
        <taxon>Spermatophyta</taxon>
        <taxon>Magnoliopsida</taxon>
        <taxon>eudicotyledons</taxon>
        <taxon>Gunneridae</taxon>
        <taxon>Pentapetalae</taxon>
        <taxon>rosids</taxon>
        <taxon>malvids</taxon>
        <taxon>Brassicales</taxon>
        <taxon>Brassicaceae</taxon>
        <taxon>Brassiceae</taxon>
        <taxon>Brassica</taxon>
    </lineage>
</organism>